<dbReference type="GO" id="GO:0005737">
    <property type="term" value="C:cytoplasm"/>
    <property type="evidence" value="ECO:0007669"/>
    <property type="project" value="InterPro"/>
</dbReference>
<dbReference type="PROSITE" id="PS50405">
    <property type="entry name" value="GST_CTER"/>
    <property type="match status" value="1"/>
</dbReference>
<dbReference type="RefSeq" id="WP_093445859.1">
    <property type="nucleotide sequence ID" value="NZ_FNZG01000001.1"/>
</dbReference>
<dbReference type="InterPro" id="IPR004045">
    <property type="entry name" value="Glutathione_S-Trfase_N"/>
</dbReference>
<dbReference type="CDD" id="cd03191">
    <property type="entry name" value="GST_C_Zeta"/>
    <property type="match status" value="1"/>
</dbReference>
<organism evidence="4 5">
    <name type="scientific">Pseudooceanicola nitratireducens</name>
    <dbReference type="NCBI Taxonomy" id="517719"/>
    <lineage>
        <taxon>Bacteria</taxon>
        <taxon>Pseudomonadati</taxon>
        <taxon>Pseudomonadota</taxon>
        <taxon>Alphaproteobacteria</taxon>
        <taxon>Rhodobacterales</taxon>
        <taxon>Paracoccaceae</taxon>
        <taxon>Pseudooceanicola</taxon>
    </lineage>
</organism>
<feature type="domain" description="GST N-terminal" evidence="2">
    <location>
        <begin position="1"/>
        <end position="81"/>
    </location>
</feature>
<protein>
    <submittedName>
        <fullName evidence="4">Maleylacetoacetate isomerase</fullName>
    </submittedName>
</protein>
<dbReference type="GO" id="GO:0004364">
    <property type="term" value="F:glutathione transferase activity"/>
    <property type="evidence" value="ECO:0007669"/>
    <property type="project" value="TreeGrafter"/>
</dbReference>
<dbReference type="AlphaFoldDB" id="A0A1I1P9I4"/>
<name>A0A1I1P9I4_9RHOB</name>
<feature type="domain" description="GST C-terminal" evidence="3">
    <location>
        <begin position="86"/>
        <end position="216"/>
    </location>
</feature>
<evidence type="ECO:0000313" key="5">
    <source>
        <dbReference type="Proteomes" id="UP000231644"/>
    </source>
</evidence>
<dbReference type="GO" id="GO:0016034">
    <property type="term" value="F:maleylacetoacetate isomerase activity"/>
    <property type="evidence" value="ECO:0007669"/>
    <property type="project" value="TreeGrafter"/>
</dbReference>
<dbReference type="GO" id="GO:0006559">
    <property type="term" value="P:L-phenylalanine catabolic process"/>
    <property type="evidence" value="ECO:0007669"/>
    <property type="project" value="TreeGrafter"/>
</dbReference>
<sequence>MKLYSYWRSTTSFRVRAVLNLKGLDFDYAPVDLLAGDQRSRTYATLNPGKSVPTLVLDDGTALTQSLAIIDYLDAVHPVPPMLPADPLARSRVLSVALAVATDIHPVNNLRVLARLGKAFVANDADRRNWMHHWMAEGFDQLVALLPAGAGFAFGGKTPDLADVCITAQLYNARRWGVQLGRWPRLAEIEAACLALPAIAAAHPEQQCDATREACT</sequence>
<dbReference type="Gene3D" id="1.20.1050.10">
    <property type="match status" value="1"/>
</dbReference>
<dbReference type="PANTHER" id="PTHR42673:SF21">
    <property type="entry name" value="GLUTATHIONE S-TRANSFERASE YFCF"/>
    <property type="match status" value="1"/>
</dbReference>
<evidence type="ECO:0000259" key="2">
    <source>
        <dbReference type="PROSITE" id="PS50404"/>
    </source>
</evidence>
<evidence type="ECO:0000313" key="4">
    <source>
        <dbReference type="EMBL" id="SFD02650.1"/>
    </source>
</evidence>
<proteinExistence type="inferred from homology"/>
<dbReference type="Gene3D" id="3.40.30.10">
    <property type="entry name" value="Glutaredoxin"/>
    <property type="match status" value="1"/>
</dbReference>
<reference evidence="4 5" key="1">
    <citation type="submission" date="2016-10" db="EMBL/GenBank/DDBJ databases">
        <authorList>
            <person name="de Groot N.N."/>
        </authorList>
    </citation>
    <scope>NUCLEOTIDE SEQUENCE [LARGE SCALE GENOMIC DNA]</scope>
    <source>
        <strain evidence="4 5">DSM 29619</strain>
    </source>
</reference>
<dbReference type="SFLD" id="SFLDS00019">
    <property type="entry name" value="Glutathione_Transferase_(cytos"/>
    <property type="match status" value="1"/>
</dbReference>
<dbReference type="InterPro" id="IPR040079">
    <property type="entry name" value="Glutathione_S-Trfase"/>
</dbReference>
<evidence type="ECO:0000256" key="1">
    <source>
        <dbReference type="ARBA" id="ARBA00010007"/>
    </source>
</evidence>
<dbReference type="SFLD" id="SFLDG00358">
    <property type="entry name" value="Main_(cytGST)"/>
    <property type="match status" value="1"/>
</dbReference>
<dbReference type="GO" id="GO:0006749">
    <property type="term" value="P:glutathione metabolic process"/>
    <property type="evidence" value="ECO:0007669"/>
    <property type="project" value="TreeGrafter"/>
</dbReference>
<evidence type="ECO:0000259" key="3">
    <source>
        <dbReference type="PROSITE" id="PS50405"/>
    </source>
</evidence>
<dbReference type="InterPro" id="IPR034333">
    <property type="entry name" value="GST_Zeta_N"/>
</dbReference>
<dbReference type="OrthoDB" id="509852at2"/>
<dbReference type="CDD" id="cd03042">
    <property type="entry name" value="GST_N_Zeta"/>
    <property type="match status" value="1"/>
</dbReference>
<keyword evidence="4" id="KW-0413">Isomerase</keyword>
<dbReference type="InterPro" id="IPR036282">
    <property type="entry name" value="Glutathione-S-Trfase_C_sf"/>
</dbReference>
<accession>A0A1I1P9I4</accession>
<comment type="similarity">
    <text evidence="1">Belongs to the GST superfamily. Zeta family.</text>
</comment>
<dbReference type="InterPro" id="IPR010987">
    <property type="entry name" value="Glutathione-S-Trfase_C-like"/>
</dbReference>
<dbReference type="PROSITE" id="PS50404">
    <property type="entry name" value="GST_NTER"/>
    <property type="match status" value="1"/>
</dbReference>
<dbReference type="PANTHER" id="PTHR42673">
    <property type="entry name" value="MALEYLACETOACETATE ISOMERASE"/>
    <property type="match status" value="1"/>
</dbReference>
<keyword evidence="5" id="KW-1185">Reference proteome</keyword>
<dbReference type="STRING" id="517719.SAMN05421762_3231"/>
<dbReference type="Proteomes" id="UP000231644">
    <property type="component" value="Unassembled WGS sequence"/>
</dbReference>
<dbReference type="InterPro" id="IPR036249">
    <property type="entry name" value="Thioredoxin-like_sf"/>
</dbReference>
<dbReference type="SUPFAM" id="SSF52833">
    <property type="entry name" value="Thioredoxin-like"/>
    <property type="match status" value="1"/>
</dbReference>
<dbReference type="InterPro" id="IPR005955">
    <property type="entry name" value="GST_Zeta"/>
</dbReference>
<dbReference type="NCBIfam" id="TIGR01262">
    <property type="entry name" value="maiA"/>
    <property type="match status" value="1"/>
</dbReference>
<dbReference type="InterPro" id="IPR034330">
    <property type="entry name" value="GST_Zeta_C"/>
</dbReference>
<gene>
    <name evidence="4" type="ORF">SAMN05421762_3231</name>
</gene>
<dbReference type="EMBL" id="FOLX01000001">
    <property type="protein sequence ID" value="SFD02650.1"/>
    <property type="molecule type" value="Genomic_DNA"/>
</dbReference>
<dbReference type="Pfam" id="PF13409">
    <property type="entry name" value="GST_N_2"/>
    <property type="match status" value="1"/>
</dbReference>
<dbReference type="SUPFAM" id="SSF47616">
    <property type="entry name" value="GST C-terminal domain-like"/>
    <property type="match status" value="1"/>
</dbReference>